<evidence type="ECO:0000256" key="1">
    <source>
        <dbReference type="SAM" id="SignalP"/>
    </source>
</evidence>
<dbReference type="STRING" id="1392247.A0A3N4LA41"/>
<protein>
    <recommendedName>
        <fullName evidence="4">Lytic polysaccharide monooxygenase</fullName>
    </recommendedName>
</protein>
<dbReference type="EMBL" id="ML119116">
    <property type="protein sequence ID" value="RPB14885.1"/>
    <property type="molecule type" value="Genomic_DNA"/>
</dbReference>
<feature type="signal peptide" evidence="1">
    <location>
        <begin position="1"/>
        <end position="22"/>
    </location>
</feature>
<evidence type="ECO:0000313" key="2">
    <source>
        <dbReference type="EMBL" id="RPB14885.1"/>
    </source>
</evidence>
<evidence type="ECO:0008006" key="4">
    <source>
        <dbReference type="Google" id="ProtNLM"/>
    </source>
</evidence>
<gene>
    <name evidence="2" type="ORF">P167DRAFT_519719</name>
</gene>
<dbReference type="PANTHER" id="PTHR36182">
    <property type="entry name" value="PROTEIN, PUTATIVE (AFU_ORTHOLOGUE AFUA_6G10930)-RELATED"/>
    <property type="match status" value="1"/>
</dbReference>
<dbReference type="PANTHER" id="PTHR36182:SF1">
    <property type="entry name" value="PROTEIN, PUTATIVE (AFU_ORTHOLOGUE AFUA_6G10930)-RELATED"/>
    <property type="match status" value="1"/>
</dbReference>
<feature type="chain" id="PRO_5018229952" description="Lytic polysaccharide monooxygenase" evidence="1">
    <location>
        <begin position="23"/>
        <end position="261"/>
    </location>
</feature>
<keyword evidence="1" id="KW-0732">Signal</keyword>
<dbReference type="OrthoDB" id="2342176at2759"/>
<organism evidence="2 3">
    <name type="scientific">Morchella conica CCBAS932</name>
    <dbReference type="NCBI Taxonomy" id="1392247"/>
    <lineage>
        <taxon>Eukaryota</taxon>
        <taxon>Fungi</taxon>
        <taxon>Dikarya</taxon>
        <taxon>Ascomycota</taxon>
        <taxon>Pezizomycotina</taxon>
        <taxon>Pezizomycetes</taxon>
        <taxon>Pezizales</taxon>
        <taxon>Morchellaceae</taxon>
        <taxon>Morchella</taxon>
    </lineage>
</organism>
<keyword evidence="3" id="KW-1185">Reference proteome</keyword>
<name>A0A3N4LA41_9PEZI</name>
<sequence>MFLHRCYLVILAVQLLWTPLLAHLFMQDPKPFGIDAEGGPDFYNAPLKADGSDYPCKGFHLTAGMGAPVKQWFAGETATFTYVGVAAHNGGSCQVSVSYDIGRTFKVWKSFIGNCPRGAVENELTTSNQTFEFLIPQETPSGNAIFAWTWFTVTGFREMYMNCAHVEIINGGDGLPGVYPAMFIGEINQCISQANTNLVFPKAGPQVESAVNKTRWVGAPPVGLCLDPPEIPNKALVPSMPRGRTRREILEMDYVWSKARL</sequence>
<dbReference type="AlphaFoldDB" id="A0A3N4LA41"/>
<dbReference type="Proteomes" id="UP000277580">
    <property type="component" value="Unassembled WGS sequence"/>
</dbReference>
<dbReference type="InParanoid" id="A0A3N4LA41"/>
<evidence type="ECO:0000313" key="3">
    <source>
        <dbReference type="Proteomes" id="UP000277580"/>
    </source>
</evidence>
<reference evidence="2 3" key="1">
    <citation type="journal article" date="2018" name="Nat. Ecol. Evol.">
        <title>Pezizomycetes genomes reveal the molecular basis of ectomycorrhizal truffle lifestyle.</title>
        <authorList>
            <person name="Murat C."/>
            <person name="Payen T."/>
            <person name="Noel B."/>
            <person name="Kuo A."/>
            <person name="Morin E."/>
            <person name="Chen J."/>
            <person name="Kohler A."/>
            <person name="Krizsan K."/>
            <person name="Balestrini R."/>
            <person name="Da Silva C."/>
            <person name="Montanini B."/>
            <person name="Hainaut M."/>
            <person name="Levati E."/>
            <person name="Barry K.W."/>
            <person name="Belfiori B."/>
            <person name="Cichocki N."/>
            <person name="Clum A."/>
            <person name="Dockter R.B."/>
            <person name="Fauchery L."/>
            <person name="Guy J."/>
            <person name="Iotti M."/>
            <person name="Le Tacon F."/>
            <person name="Lindquist E.A."/>
            <person name="Lipzen A."/>
            <person name="Malagnac F."/>
            <person name="Mello A."/>
            <person name="Molinier V."/>
            <person name="Miyauchi S."/>
            <person name="Poulain J."/>
            <person name="Riccioni C."/>
            <person name="Rubini A."/>
            <person name="Sitrit Y."/>
            <person name="Splivallo R."/>
            <person name="Traeger S."/>
            <person name="Wang M."/>
            <person name="Zifcakova L."/>
            <person name="Wipf D."/>
            <person name="Zambonelli A."/>
            <person name="Paolocci F."/>
            <person name="Nowrousian M."/>
            <person name="Ottonello S."/>
            <person name="Baldrian P."/>
            <person name="Spatafora J.W."/>
            <person name="Henrissat B."/>
            <person name="Nagy L.G."/>
            <person name="Aury J.M."/>
            <person name="Wincker P."/>
            <person name="Grigoriev I.V."/>
            <person name="Bonfante P."/>
            <person name="Martin F.M."/>
        </authorList>
    </citation>
    <scope>NUCLEOTIDE SEQUENCE [LARGE SCALE GENOMIC DNA]</scope>
    <source>
        <strain evidence="2 3">CCBAS932</strain>
    </source>
</reference>
<accession>A0A3N4LA41</accession>
<proteinExistence type="predicted"/>
<dbReference type="Gene3D" id="2.70.50.70">
    <property type="match status" value="1"/>
</dbReference>